<protein>
    <submittedName>
        <fullName evidence="1">Basic secretory family protein</fullName>
    </submittedName>
</protein>
<dbReference type="RefSeq" id="WP_058357206.1">
    <property type="nucleotide sequence ID" value="NZ_CABKVG010000010.1"/>
</dbReference>
<accession>A0ABY4E805</accession>
<evidence type="ECO:0000313" key="2">
    <source>
        <dbReference type="Proteomes" id="UP000832011"/>
    </source>
</evidence>
<dbReference type="EMBL" id="CP091511">
    <property type="protein sequence ID" value="UOO89517.1"/>
    <property type="molecule type" value="Genomic_DNA"/>
</dbReference>
<organism evidence="1 2">
    <name type="scientific">Vitreoscilla massiliensis</name>
    <dbReference type="NCBI Taxonomy" id="1689272"/>
    <lineage>
        <taxon>Bacteria</taxon>
        <taxon>Pseudomonadati</taxon>
        <taxon>Pseudomonadota</taxon>
        <taxon>Betaproteobacteria</taxon>
        <taxon>Neisseriales</taxon>
        <taxon>Neisseriaceae</taxon>
        <taxon>Vitreoscilla</taxon>
    </lineage>
</organism>
<reference evidence="1 2" key="1">
    <citation type="journal article" date="2022" name="Res Sq">
        <title>Evolution of multicellular longitudinally dividing oral cavity symbionts (Neisseriaceae).</title>
        <authorList>
            <person name="Nyongesa S."/>
            <person name="Weber P."/>
            <person name="Bernet E."/>
            <person name="Pullido F."/>
            <person name="Nieckarz M."/>
            <person name="Delaby M."/>
            <person name="Nieves C."/>
            <person name="Viehboeck T."/>
            <person name="Krause N."/>
            <person name="Rivera-Millot A."/>
            <person name="Nakamura A."/>
            <person name="Vischer N."/>
            <person name="VanNieuwenhze M."/>
            <person name="Brun Y."/>
            <person name="Cava F."/>
            <person name="Bulgheresi S."/>
            <person name="Veyrier F."/>
        </authorList>
    </citation>
    <scope>NUCLEOTIDE SEQUENCE [LARGE SCALE GENOMIC DNA]</scope>
    <source>
        <strain evidence="1 2">SN4</strain>
    </source>
</reference>
<dbReference type="Proteomes" id="UP000832011">
    <property type="component" value="Chromosome"/>
</dbReference>
<evidence type="ECO:0000313" key="1">
    <source>
        <dbReference type="EMBL" id="UOO89517.1"/>
    </source>
</evidence>
<name>A0ABY4E805_9NEIS</name>
<proteinExistence type="predicted"/>
<gene>
    <name evidence="1" type="ORF">LVJ82_00615</name>
</gene>
<sequence length="120" mass="13898">MKPRFYETPFEHVTYALVVNEKQLHKVSKDKSLNFLSLGKCAQTRFKERKGKTMAIVELRTADRPRHATYALLTHEAVHIWQAAKEAMGEDAPSCEFEAYSIQRIAQDLFYEYDRLIACG</sequence>
<keyword evidence="2" id="KW-1185">Reference proteome</keyword>